<keyword evidence="16" id="KW-1185">Reference proteome</keyword>
<evidence type="ECO:0000259" key="14">
    <source>
        <dbReference type="Pfam" id="PF07715"/>
    </source>
</evidence>
<keyword evidence="8 10" id="KW-0472">Membrane</keyword>
<name>K0XF57_9BACT</name>
<evidence type="ECO:0000256" key="5">
    <source>
        <dbReference type="ARBA" id="ARBA00022692"/>
    </source>
</evidence>
<dbReference type="GO" id="GO:0009279">
    <property type="term" value="C:cell outer membrane"/>
    <property type="evidence" value="ECO:0007669"/>
    <property type="project" value="UniProtKB-SubCell"/>
</dbReference>
<dbReference type="Pfam" id="PF07715">
    <property type="entry name" value="Plug"/>
    <property type="match status" value="1"/>
</dbReference>
<evidence type="ECO:0000256" key="10">
    <source>
        <dbReference type="PROSITE-ProRule" id="PRU01360"/>
    </source>
</evidence>
<evidence type="ECO:0000256" key="4">
    <source>
        <dbReference type="ARBA" id="ARBA00022496"/>
    </source>
</evidence>
<evidence type="ECO:0000256" key="2">
    <source>
        <dbReference type="ARBA" id="ARBA00022448"/>
    </source>
</evidence>
<feature type="domain" description="TonB-dependent receptor-like beta-barrel" evidence="12">
    <location>
        <begin position="571"/>
        <end position="889"/>
    </location>
</feature>
<dbReference type="STRING" id="742726.HMPREF9448_00688"/>
<dbReference type="GeneID" id="77848018"/>
<evidence type="ECO:0000259" key="12">
    <source>
        <dbReference type="Pfam" id="PF00593"/>
    </source>
</evidence>
<dbReference type="InterPro" id="IPR039426">
    <property type="entry name" value="TonB-dep_rcpt-like"/>
</dbReference>
<dbReference type="Gene3D" id="2.170.130.10">
    <property type="entry name" value="TonB-dependent receptor, plug domain"/>
    <property type="match status" value="1"/>
</dbReference>
<dbReference type="NCBIfam" id="TIGR04056">
    <property type="entry name" value="OMP_RagA_SusC"/>
    <property type="match status" value="1"/>
</dbReference>
<evidence type="ECO:0000256" key="3">
    <source>
        <dbReference type="ARBA" id="ARBA00022452"/>
    </source>
</evidence>
<sequence length="1133" mass="126413">MKTLKHKKTITKRSSFPYKVIGLVLYLLWVQPFGANHLYASERKINIEVNDVTLIDVLKQIEAQSDYVFFYNNADIDTEKKISINMKDANIKDVLDKILNEYSYRINNKKIIITAKRQAPVRTNKISGVVSDDSGQPIIGGNVLVKGLNKGTMTNIDGKYTIDVPDSATTLVISYIGYKKQEVEIGDRNYIPVTLQKNDVLMDEVVVIGYGTVKKSDLTGAVSSVKTENLPIAANTSVTHMLAGQAAGVMVKQNSAQPGGGIEIYVRGAASTGAGNDPLYVIDGFPVTNKSVEPESGNRYEYGSRNPMNSLNPNDIESIEILKDASATAIYGARAANGVILVTTKRGKSGKPIVKYNANYSIQTIAKRLEMLSAKEFMNVSNEISYQKWRMDNELYPYGGELEEDALPYKGNPYSPEEIATAGEGTDWFGLLTRDGSINQHNVSVSAGTESTRFLASLNYYKQKGVIKNSDFQRISGRINLDQDLGKYVKAGINATYSTIFNNNVPLGEGNAENSSLLNSALHYDPLVPVKDESGNYALSPTLGMIPNPVSMLEITDQTQTDRLLANGYIEATFWKDLKVKLNMGIDKNQGRRSTYLPKSTLYGKQEGGKANINENRTVDLLFELTANYTKQLFKERDRLEVLLGYSYQQENWDGLGAGSSQFFTDLFLWNKLEAGNVARPPVSSSKGKNELGSYFGRINYSLLDKYLFTFSLRYDGSSKFGKNNKWGLFPSGAFAWKMQNENFLKDVDWLSELKLRVSFGQTGNSNIGGNAYEYYEAGNQYVFGDAVQTGSIKSQLENPDLKWETTTELNVGLDFGFLNNRITGSFEYFHKVVSDLLAFRKLNSLMEVSTIADNIGATQSTGYEFSLNTVNLTGPFKWNTTLNISSYNDRWKERNPDVVLAPYEKEDAPIRAIYGCVSDGILQIGETPPASMPDLLPGQMKVKDLNGFDPNDGSKLLGHPDGKIDAADRIYLGSTDPKVIIGFGNMFEYKNFDLNIFFYGMFGQYVANSNRAKYGPSGCEYILQRQNYSKEVLERWTPDNPTNKFPSGFYSAYYGGDDWLLEKVSFVRCKNITLGYSFPHKWIHKVFSQARIYVDVENPFIITNYQGLDPEMDSKGGYPSQRTYSIGIDITF</sequence>
<dbReference type="FunFam" id="2.60.40.1120:FF:000003">
    <property type="entry name" value="Outer membrane protein Omp121"/>
    <property type="match status" value="1"/>
</dbReference>
<keyword evidence="4" id="KW-0410">Iron transport</keyword>
<keyword evidence="9 10" id="KW-0998">Cell outer membrane</keyword>
<evidence type="ECO:0000256" key="1">
    <source>
        <dbReference type="ARBA" id="ARBA00004571"/>
    </source>
</evidence>
<reference evidence="15 16" key="1">
    <citation type="submission" date="2012-08" db="EMBL/GenBank/DDBJ databases">
        <title>The Genome Sequence of Barnesiella intestinihominis YIT 11860.</title>
        <authorList>
            <consortium name="The Broad Institute Genome Sequencing Platform"/>
            <person name="Earl A."/>
            <person name="Ward D."/>
            <person name="Feldgarden M."/>
            <person name="Gevers D."/>
            <person name="Morotomi M."/>
            <person name="Walker B."/>
            <person name="Young S.K."/>
            <person name="Zeng Q."/>
            <person name="Gargeya S."/>
            <person name="Fitzgerald M."/>
            <person name="Haas B."/>
            <person name="Abouelleil A."/>
            <person name="Alvarado L."/>
            <person name="Arachchi H.M."/>
            <person name="Berlin A.M."/>
            <person name="Chapman S.B."/>
            <person name="Goldberg J."/>
            <person name="Griggs A."/>
            <person name="Gujja S."/>
            <person name="Hansen M."/>
            <person name="Howarth C."/>
            <person name="Imamovic A."/>
            <person name="Larimer J."/>
            <person name="McCowen C."/>
            <person name="Montmayeur A."/>
            <person name="Murphy C."/>
            <person name="Neiman D."/>
            <person name="Pearson M."/>
            <person name="Priest M."/>
            <person name="Roberts A."/>
            <person name="Saif S."/>
            <person name="Shea T."/>
            <person name="Sisk P."/>
            <person name="Sykes S."/>
            <person name="Wortman J."/>
            <person name="Nusbaum C."/>
            <person name="Birren B."/>
        </authorList>
    </citation>
    <scope>NUCLEOTIDE SEQUENCE [LARGE SCALE GENOMIC DNA]</scope>
    <source>
        <strain evidence="15 16">YIT 11860</strain>
    </source>
</reference>
<dbReference type="SUPFAM" id="SSF49464">
    <property type="entry name" value="Carboxypeptidase regulatory domain-like"/>
    <property type="match status" value="1"/>
</dbReference>
<dbReference type="RefSeq" id="WP_008861183.1">
    <property type="nucleotide sequence ID" value="NZ_JH815203.1"/>
</dbReference>
<dbReference type="InterPro" id="IPR023997">
    <property type="entry name" value="TonB-dep_OMP_SusC/RagA_CS"/>
</dbReference>
<dbReference type="InterPro" id="IPR012910">
    <property type="entry name" value="Plug_dom"/>
</dbReference>
<dbReference type="FunFam" id="2.170.130.10:FF:000008">
    <property type="entry name" value="SusC/RagA family TonB-linked outer membrane protein"/>
    <property type="match status" value="1"/>
</dbReference>
<dbReference type="InterPro" id="IPR037066">
    <property type="entry name" value="Plug_dom_sf"/>
</dbReference>
<accession>K0XF57</accession>
<feature type="domain" description="TonB-dependent receptor plug" evidence="14">
    <location>
        <begin position="215"/>
        <end position="339"/>
    </location>
</feature>
<evidence type="ECO:0000313" key="15">
    <source>
        <dbReference type="EMBL" id="EJZ66509.1"/>
    </source>
</evidence>
<dbReference type="AlphaFoldDB" id="K0XF57"/>
<dbReference type="PROSITE" id="PS52016">
    <property type="entry name" value="TONB_DEPENDENT_REC_3"/>
    <property type="match status" value="1"/>
</dbReference>
<evidence type="ECO:0000256" key="7">
    <source>
        <dbReference type="ARBA" id="ARBA00023077"/>
    </source>
</evidence>
<dbReference type="OrthoDB" id="9768177at2"/>
<dbReference type="Pfam" id="PF00593">
    <property type="entry name" value="TonB_dep_Rec_b-barrel"/>
    <property type="match status" value="1"/>
</dbReference>
<dbReference type="InterPro" id="IPR008969">
    <property type="entry name" value="CarboxyPept-like_regulatory"/>
</dbReference>
<keyword evidence="7 11" id="KW-0798">TonB box</keyword>
<dbReference type="PATRIC" id="fig|742726.3.peg.730"/>
<keyword evidence="6" id="KW-0408">Iron</keyword>
<dbReference type="InterPro" id="IPR011662">
    <property type="entry name" value="Secretin/TonB_short_N"/>
</dbReference>
<comment type="subcellular location">
    <subcellularLocation>
        <location evidence="1 10">Cell outer membrane</location>
        <topology evidence="1 10">Multi-pass membrane protein</topology>
    </subcellularLocation>
</comment>
<evidence type="ECO:0000313" key="16">
    <source>
        <dbReference type="Proteomes" id="UP000006044"/>
    </source>
</evidence>
<dbReference type="eggNOG" id="COG4771">
    <property type="taxonomic scope" value="Bacteria"/>
</dbReference>
<keyword evidence="3 10" id="KW-1134">Transmembrane beta strand</keyword>
<evidence type="ECO:0000256" key="9">
    <source>
        <dbReference type="ARBA" id="ARBA00023237"/>
    </source>
</evidence>
<comment type="similarity">
    <text evidence="10 11">Belongs to the TonB-dependent receptor family.</text>
</comment>
<dbReference type="GO" id="GO:0006826">
    <property type="term" value="P:iron ion transport"/>
    <property type="evidence" value="ECO:0007669"/>
    <property type="project" value="UniProtKB-KW"/>
</dbReference>
<evidence type="ECO:0000256" key="11">
    <source>
        <dbReference type="RuleBase" id="RU003357"/>
    </source>
</evidence>
<dbReference type="NCBIfam" id="TIGR04057">
    <property type="entry name" value="SusC_RagA_signa"/>
    <property type="match status" value="1"/>
</dbReference>
<dbReference type="SUPFAM" id="SSF56935">
    <property type="entry name" value="Porins"/>
    <property type="match status" value="1"/>
</dbReference>
<dbReference type="Gene3D" id="2.60.40.1120">
    <property type="entry name" value="Carboxypeptidase-like, regulatory domain"/>
    <property type="match status" value="1"/>
</dbReference>
<keyword evidence="4" id="KW-0406">Ion transport</keyword>
<organism evidence="15 16">
    <name type="scientific">Barnesiella intestinihominis YIT 11860</name>
    <dbReference type="NCBI Taxonomy" id="742726"/>
    <lineage>
        <taxon>Bacteria</taxon>
        <taxon>Pseudomonadati</taxon>
        <taxon>Bacteroidota</taxon>
        <taxon>Bacteroidia</taxon>
        <taxon>Bacteroidales</taxon>
        <taxon>Barnesiellaceae</taxon>
        <taxon>Barnesiella</taxon>
    </lineage>
</organism>
<dbReference type="HOGENOM" id="CLU_004317_0_2_10"/>
<dbReference type="EMBL" id="ADLE01000001">
    <property type="protein sequence ID" value="EJZ66509.1"/>
    <property type="molecule type" value="Genomic_DNA"/>
</dbReference>
<evidence type="ECO:0000256" key="6">
    <source>
        <dbReference type="ARBA" id="ARBA00023004"/>
    </source>
</evidence>
<dbReference type="InterPro" id="IPR023996">
    <property type="entry name" value="TonB-dep_OMP_SusC/RagA"/>
</dbReference>
<evidence type="ECO:0000256" key="8">
    <source>
        <dbReference type="ARBA" id="ARBA00023136"/>
    </source>
</evidence>
<evidence type="ECO:0000259" key="13">
    <source>
        <dbReference type="Pfam" id="PF07660"/>
    </source>
</evidence>
<protein>
    <submittedName>
        <fullName evidence="15">SusC/RagA family TonB-linked outer membrane protein</fullName>
    </submittedName>
</protein>
<dbReference type="Proteomes" id="UP000006044">
    <property type="component" value="Unassembled WGS sequence"/>
</dbReference>
<keyword evidence="5 10" id="KW-0812">Transmembrane</keyword>
<dbReference type="Pfam" id="PF07660">
    <property type="entry name" value="STN"/>
    <property type="match status" value="1"/>
</dbReference>
<feature type="domain" description="Secretin/TonB short N-terminal" evidence="13">
    <location>
        <begin position="67"/>
        <end position="116"/>
    </location>
</feature>
<dbReference type="InterPro" id="IPR036942">
    <property type="entry name" value="Beta-barrel_TonB_sf"/>
</dbReference>
<proteinExistence type="inferred from homology"/>
<dbReference type="Gene3D" id="2.40.170.20">
    <property type="entry name" value="TonB-dependent receptor, beta-barrel domain"/>
    <property type="match status" value="1"/>
</dbReference>
<dbReference type="Pfam" id="PF13715">
    <property type="entry name" value="CarbopepD_reg_2"/>
    <property type="match status" value="1"/>
</dbReference>
<gene>
    <name evidence="15" type="ORF">HMPREF9448_00688</name>
</gene>
<keyword evidence="2 10" id="KW-0813">Transport</keyword>
<dbReference type="InterPro" id="IPR000531">
    <property type="entry name" value="Beta-barrel_TonB"/>
</dbReference>
<comment type="caution">
    <text evidence="15">The sequence shown here is derived from an EMBL/GenBank/DDBJ whole genome shotgun (WGS) entry which is preliminary data.</text>
</comment>